<gene>
    <name evidence="11" type="ORF">H9648_12550</name>
</gene>
<keyword evidence="7" id="KW-0119">Carbohydrate metabolism</keyword>
<keyword evidence="6" id="KW-0464">Manganese</keyword>
<evidence type="ECO:0000313" key="12">
    <source>
        <dbReference type="Proteomes" id="UP000603641"/>
    </source>
</evidence>
<evidence type="ECO:0000256" key="9">
    <source>
        <dbReference type="RuleBase" id="RU361152"/>
    </source>
</evidence>
<comment type="caution">
    <text evidence="11">The sequence shown here is derived from an EMBL/GenBank/DDBJ whole genome shotgun (WGS) entry which is preliminary data.</text>
</comment>
<evidence type="ECO:0000256" key="4">
    <source>
        <dbReference type="ARBA" id="ARBA00022801"/>
    </source>
</evidence>
<reference evidence="11 12" key="1">
    <citation type="submission" date="2020-08" db="EMBL/GenBank/DDBJ databases">
        <title>A Genomic Blueprint of the Chicken Gut Microbiome.</title>
        <authorList>
            <person name="Gilroy R."/>
            <person name="Ravi A."/>
            <person name="Getino M."/>
            <person name="Pursley I."/>
            <person name="Horton D.L."/>
            <person name="Alikhan N.-F."/>
            <person name="Baker D."/>
            <person name="Gharbi K."/>
            <person name="Hall N."/>
            <person name="Watson M."/>
            <person name="Adriaenssens E.M."/>
            <person name="Foster-Nyarko E."/>
            <person name="Jarju S."/>
            <person name="Secka A."/>
            <person name="Antonio M."/>
            <person name="Oren A."/>
            <person name="Chaudhuri R."/>
            <person name="La Ragione R.M."/>
            <person name="Hildebrand F."/>
            <person name="Pallen M.J."/>
        </authorList>
    </citation>
    <scope>NUCLEOTIDE SEQUENCE [LARGE SCALE GENOMIC DNA]</scope>
    <source>
        <strain evidence="11 12">Sa2CUA10</strain>
    </source>
</reference>
<dbReference type="PANTHER" id="PTHR32092:SF6">
    <property type="entry name" value="ALPHA-GALACTOSIDASE"/>
    <property type="match status" value="1"/>
</dbReference>
<keyword evidence="12" id="KW-1185">Reference proteome</keyword>
<dbReference type="InterPro" id="IPR001088">
    <property type="entry name" value="Glyco_hydro_4"/>
</dbReference>
<evidence type="ECO:0000256" key="1">
    <source>
        <dbReference type="ARBA" id="ARBA00001936"/>
    </source>
</evidence>
<comment type="similarity">
    <text evidence="2 9">Belongs to the glycosyl hydrolase 4 family.</text>
</comment>
<keyword evidence="4 9" id="KW-0378">Hydrolase</keyword>
<sequence length="467" mass="53433">MNKMKVSLIGAGSISFALGALQDLVLSKRLKTEVQLEIALMDISEENVNRTYTYATEMFQAFENPAKIWQTTNLEEALRDSHFVIVAIERERYHYWSQDFHIPRRYGSKQIYGENGGPGSMFHTLRNMGPMLEIAKTMERVCPDAWFINYTNPEAKLVEAISKLTSIKVVGLCHGLDMGIHQLAEFLERDANEIGVEGGGLNHFGFFTKIYDKKTGEDLYPLFDQKEKEANALAQFDHLGLSRTMYRTYGYYPYPGTNHIGEYVSYAEDFYAGLSLLYRYDPIREKLWEKDSRVPDFVYSASSHVLDKKLFPKDDSYEQWTEQAYVFKKENVQRSHEYAIPIIEAIYFDDEIELNAVNMQNNGAIKGLPDDMVVETQAIVNGNGISLKPMTVELPTAIIGTIHIQGTIHKLLIEAFLEKSKTKLLQAILLDPQAPTYYQACAMIDEMCELQKEILPKLEWKSGEELQ</sequence>
<name>A0ABR8SN09_9BACL</name>
<accession>A0ABR8SN09</accession>
<dbReference type="InterPro" id="IPR015955">
    <property type="entry name" value="Lactate_DH/Glyco_Ohase_4_C"/>
</dbReference>
<dbReference type="Gene3D" id="3.90.1820.10">
    <property type="entry name" value="AglA-like glucosidase"/>
    <property type="match status" value="1"/>
</dbReference>
<comment type="cofactor">
    <cofactor evidence="9">
        <name>NAD(+)</name>
        <dbReference type="ChEBI" id="CHEBI:57540"/>
    </cofactor>
    <text evidence="9">Binds 1 NAD(+) per subunit.</text>
</comment>
<dbReference type="PRINTS" id="PR00732">
    <property type="entry name" value="GLHYDRLASE4"/>
</dbReference>
<keyword evidence="3" id="KW-0479">Metal-binding</keyword>
<evidence type="ECO:0000256" key="8">
    <source>
        <dbReference type="ARBA" id="ARBA00023295"/>
    </source>
</evidence>
<proteinExistence type="inferred from homology"/>
<dbReference type="RefSeq" id="WP_191754163.1">
    <property type="nucleotide sequence ID" value="NZ_JACSQM010000005.1"/>
</dbReference>
<dbReference type="InterPro" id="IPR022616">
    <property type="entry name" value="Glyco_hydro_4_C"/>
</dbReference>
<dbReference type="Proteomes" id="UP000603641">
    <property type="component" value="Unassembled WGS sequence"/>
</dbReference>
<feature type="domain" description="Glycosyl hydrolase family 4 C-terminal" evidence="10">
    <location>
        <begin position="200"/>
        <end position="433"/>
    </location>
</feature>
<evidence type="ECO:0000259" key="10">
    <source>
        <dbReference type="Pfam" id="PF11975"/>
    </source>
</evidence>
<dbReference type="SUPFAM" id="SSF56327">
    <property type="entry name" value="LDH C-terminal domain-like"/>
    <property type="match status" value="1"/>
</dbReference>
<dbReference type="SUPFAM" id="SSF51735">
    <property type="entry name" value="NAD(P)-binding Rossmann-fold domains"/>
    <property type="match status" value="1"/>
</dbReference>
<evidence type="ECO:0000313" key="11">
    <source>
        <dbReference type="EMBL" id="MBD7964885.1"/>
    </source>
</evidence>
<protein>
    <submittedName>
        <fullName evidence="11">Alpha-galactosidase</fullName>
    </submittedName>
</protein>
<dbReference type="InterPro" id="IPR036291">
    <property type="entry name" value="NAD(P)-bd_dom_sf"/>
</dbReference>
<dbReference type="InterPro" id="IPR053715">
    <property type="entry name" value="GH4_Enzyme_sf"/>
</dbReference>
<dbReference type="EMBL" id="JACSQM010000005">
    <property type="protein sequence ID" value="MBD7964885.1"/>
    <property type="molecule type" value="Genomic_DNA"/>
</dbReference>
<keyword evidence="5 9" id="KW-0520">NAD</keyword>
<evidence type="ECO:0000256" key="5">
    <source>
        <dbReference type="ARBA" id="ARBA00023027"/>
    </source>
</evidence>
<evidence type="ECO:0000256" key="7">
    <source>
        <dbReference type="ARBA" id="ARBA00023277"/>
    </source>
</evidence>
<keyword evidence="8 9" id="KW-0326">Glycosidase</keyword>
<organism evidence="11 12">
    <name type="scientific">Fictibacillus norfolkensis</name>
    <dbReference type="NCBI Taxonomy" id="2762233"/>
    <lineage>
        <taxon>Bacteria</taxon>
        <taxon>Bacillati</taxon>
        <taxon>Bacillota</taxon>
        <taxon>Bacilli</taxon>
        <taxon>Bacillales</taxon>
        <taxon>Fictibacillaceae</taxon>
        <taxon>Fictibacillus</taxon>
    </lineage>
</organism>
<evidence type="ECO:0000256" key="2">
    <source>
        <dbReference type="ARBA" id="ARBA00010141"/>
    </source>
</evidence>
<dbReference type="Pfam" id="PF11975">
    <property type="entry name" value="Glyco_hydro_4C"/>
    <property type="match status" value="1"/>
</dbReference>
<dbReference type="Pfam" id="PF02056">
    <property type="entry name" value="Glyco_hydro_4"/>
    <property type="match status" value="1"/>
</dbReference>
<dbReference type="PANTHER" id="PTHR32092">
    <property type="entry name" value="6-PHOSPHO-BETA-GLUCOSIDASE-RELATED"/>
    <property type="match status" value="1"/>
</dbReference>
<comment type="cofactor">
    <cofactor evidence="1">
        <name>Mn(2+)</name>
        <dbReference type="ChEBI" id="CHEBI:29035"/>
    </cofactor>
</comment>
<evidence type="ECO:0000256" key="6">
    <source>
        <dbReference type="ARBA" id="ARBA00023211"/>
    </source>
</evidence>
<evidence type="ECO:0000256" key="3">
    <source>
        <dbReference type="ARBA" id="ARBA00022723"/>
    </source>
</evidence>